<dbReference type="EMBL" id="JBJJXI010000106">
    <property type="protein sequence ID" value="KAL3392256.1"/>
    <property type="molecule type" value="Genomic_DNA"/>
</dbReference>
<dbReference type="AlphaFoldDB" id="A0ABD2WH38"/>
<protein>
    <recommendedName>
        <fullName evidence="3">Reverse transcriptase domain-containing protein</fullName>
    </recommendedName>
</protein>
<keyword evidence="2" id="KW-1185">Reference proteome</keyword>
<dbReference type="Proteomes" id="UP001627154">
    <property type="component" value="Unassembled WGS sequence"/>
</dbReference>
<dbReference type="InterPro" id="IPR008042">
    <property type="entry name" value="Retrotrans_Pao"/>
</dbReference>
<evidence type="ECO:0000313" key="1">
    <source>
        <dbReference type="EMBL" id="KAL3392256.1"/>
    </source>
</evidence>
<evidence type="ECO:0008006" key="3">
    <source>
        <dbReference type="Google" id="ProtNLM"/>
    </source>
</evidence>
<organism evidence="1 2">
    <name type="scientific">Trichogramma kaykai</name>
    <dbReference type="NCBI Taxonomy" id="54128"/>
    <lineage>
        <taxon>Eukaryota</taxon>
        <taxon>Metazoa</taxon>
        <taxon>Ecdysozoa</taxon>
        <taxon>Arthropoda</taxon>
        <taxon>Hexapoda</taxon>
        <taxon>Insecta</taxon>
        <taxon>Pterygota</taxon>
        <taxon>Neoptera</taxon>
        <taxon>Endopterygota</taxon>
        <taxon>Hymenoptera</taxon>
        <taxon>Apocrita</taxon>
        <taxon>Proctotrupomorpha</taxon>
        <taxon>Chalcidoidea</taxon>
        <taxon>Trichogrammatidae</taxon>
        <taxon>Trichogramma</taxon>
    </lineage>
</organism>
<gene>
    <name evidence="1" type="ORF">TKK_013087</name>
</gene>
<reference evidence="1 2" key="1">
    <citation type="journal article" date="2024" name="bioRxiv">
        <title>A reference genome for Trichogramma kaykai: A tiny desert-dwelling parasitoid wasp with competing sex-ratio distorters.</title>
        <authorList>
            <person name="Culotta J."/>
            <person name="Lindsey A.R."/>
        </authorList>
    </citation>
    <scope>NUCLEOTIDE SEQUENCE [LARGE SCALE GENOMIC DNA]</scope>
    <source>
        <strain evidence="1 2">KSX58</strain>
    </source>
</reference>
<accession>A0ABD2WH38</accession>
<evidence type="ECO:0000313" key="2">
    <source>
        <dbReference type="Proteomes" id="UP001627154"/>
    </source>
</evidence>
<comment type="caution">
    <text evidence="1">The sequence shown here is derived from an EMBL/GenBank/DDBJ whole genome shotgun (WGS) entry which is preliminary data.</text>
</comment>
<sequence>MRQLAEDGRKTHPEVAKALHHQLYVDDVFFGADSLEQALVRRDEIIDLLASAGMRLGKWTASNPKLIDGLVSTSEDVVPLNVDELVSTLGLKWLPGQDSFTFQFAARPTQVEITKRSILAEIARTFDPLGWLSPALVPAKVLLPGKRRLGGSGLCNFEAAMDGLYRCSARGFPHPNQEMVKHARRRGLALAWLCGRFQASLCCSDLRRLTWTRITFNRGQDEARPDKGPDGAQTGTVCRDVTGSTCKAFDKQVTISPQKSILLVGLESRIGLDSLSSIAMADVCRKQADCSTRGLTPLELAKFSLWWYGPSWLIEEETSWPRLTEPGEVTASTVAVESTA</sequence>
<dbReference type="PANTHER" id="PTHR47331">
    <property type="entry name" value="PHD-TYPE DOMAIN-CONTAINING PROTEIN"/>
    <property type="match status" value="1"/>
</dbReference>
<dbReference type="Pfam" id="PF05380">
    <property type="entry name" value="Peptidase_A17"/>
    <property type="match status" value="1"/>
</dbReference>
<name>A0ABD2WH38_9HYME</name>
<proteinExistence type="predicted"/>
<dbReference type="PANTHER" id="PTHR47331:SF1">
    <property type="entry name" value="GAG-LIKE PROTEIN"/>
    <property type="match status" value="1"/>
</dbReference>